<dbReference type="PROSITE" id="PS00362">
    <property type="entry name" value="RIBOSOMAL_S15"/>
    <property type="match status" value="1"/>
</dbReference>
<evidence type="ECO:0000256" key="2">
    <source>
        <dbReference type="ARBA" id="ARBA00023274"/>
    </source>
</evidence>
<name>A0A1G2LH44_9BACT</name>
<comment type="subunit">
    <text evidence="3 4">Part of the 30S ribosomal subunit. Forms a bridge to the 50S subunit in the 70S ribosome, contacting the 23S rRNA.</text>
</comment>
<comment type="function">
    <text evidence="4 6">One of the primary rRNA binding proteins, it binds directly to 16S rRNA where it helps nucleate assembly of the platform of the 30S subunit by binding and bridging several RNA helices of the 16S rRNA.</text>
</comment>
<dbReference type="InterPro" id="IPR009068">
    <property type="entry name" value="uS15_NS1_RNA-bd_sf"/>
</dbReference>
<evidence type="ECO:0000256" key="6">
    <source>
        <dbReference type="RuleBase" id="RU004524"/>
    </source>
</evidence>
<dbReference type="HAMAP" id="MF_01343_B">
    <property type="entry name" value="Ribosomal_uS15_B"/>
    <property type="match status" value="1"/>
</dbReference>
<dbReference type="NCBIfam" id="TIGR00952">
    <property type="entry name" value="S15_bact"/>
    <property type="match status" value="1"/>
</dbReference>
<dbReference type="GO" id="GO:0006412">
    <property type="term" value="P:translation"/>
    <property type="evidence" value="ECO:0007669"/>
    <property type="project" value="UniProtKB-UniRule"/>
</dbReference>
<evidence type="ECO:0000256" key="5">
    <source>
        <dbReference type="RuleBase" id="RU003919"/>
    </source>
</evidence>
<evidence type="ECO:0000256" key="1">
    <source>
        <dbReference type="ARBA" id="ARBA00022980"/>
    </source>
</evidence>
<evidence type="ECO:0000256" key="4">
    <source>
        <dbReference type="HAMAP-Rule" id="MF_01343"/>
    </source>
</evidence>
<dbReference type="AlphaFoldDB" id="A0A1G2LH44"/>
<dbReference type="Gene3D" id="6.10.250.3130">
    <property type="match status" value="1"/>
</dbReference>
<dbReference type="Proteomes" id="UP000178977">
    <property type="component" value="Unassembled WGS sequence"/>
</dbReference>
<dbReference type="Gene3D" id="1.10.287.10">
    <property type="entry name" value="S15/NS1, RNA-binding"/>
    <property type="match status" value="1"/>
</dbReference>
<comment type="caution">
    <text evidence="7">The sequence shown here is derived from an EMBL/GenBank/DDBJ whole genome shotgun (WGS) entry which is preliminary data.</text>
</comment>
<keyword evidence="4 6" id="KW-0699">rRNA-binding</keyword>
<dbReference type="GO" id="GO:0022627">
    <property type="term" value="C:cytosolic small ribosomal subunit"/>
    <property type="evidence" value="ECO:0007669"/>
    <property type="project" value="TreeGrafter"/>
</dbReference>
<evidence type="ECO:0000313" key="8">
    <source>
        <dbReference type="Proteomes" id="UP000178977"/>
    </source>
</evidence>
<accession>A0A1G2LH44</accession>
<dbReference type="SMART" id="SM01387">
    <property type="entry name" value="Ribosomal_S15"/>
    <property type="match status" value="1"/>
</dbReference>
<keyword evidence="4 6" id="KW-0694">RNA-binding</keyword>
<reference evidence="7 8" key="1">
    <citation type="journal article" date="2016" name="Nat. Commun.">
        <title>Thousands of microbial genomes shed light on interconnected biogeochemical processes in an aquifer system.</title>
        <authorList>
            <person name="Anantharaman K."/>
            <person name="Brown C.T."/>
            <person name="Hug L.A."/>
            <person name="Sharon I."/>
            <person name="Castelle C.J."/>
            <person name="Probst A.J."/>
            <person name="Thomas B.C."/>
            <person name="Singh A."/>
            <person name="Wilkins M.J."/>
            <person name="Karaoz U."/>
            <person name="Brodie E.L."/>
            <person name="Williams K.H."/>
            <person name="Hubbard S.S."/>
            <person name="Banfield J.F."/>
        </authorList>
    </citation>
    <scope>NUCLEOTIDE SEQUENCE [LARGE SCALE GENOMIC DNA]</scope>
</reference>
<dbReference type="GO" id="GO:0019843">
    <property type="term" value="F:rRNA binding"/>
    <property type="evidence" value="ECO:0007669"/>
    <property type="project" value="UniProtKB-UniRule"/>
</dbReference>
<proteinExistence type="inferred from homology"/>
<evidence type="ECO:0000313" key="7">
    <source>
        <dbReference type="EMBL" id="OHA10119.1"/>
    </source>
</evidence>
<dbReference type="STRING" id="1802281.A3A44_01730"/>
<dbReference type="InterPro" id="IPR005290">
    <property type="entry name" value="Ribosomal_uS15_bac-type"/>
</dbReference>
<comment type="similarity">
    <text evidence="4 5">Belongs to the universal ribosomal protein uS15 family.</text>
</comment>
<dbReference type="GO" id="GO:0003735">
    <property type="term" value="F:structural constituent of ribosome"/>
    <property type="evidence" value="ECO:0007669"/>
    <property type="project" value="InterPro"/>
</dbReference>
<evidence type="ECO:0000256" key="3">
    <source>
        <dbReference type="ARBA" id="ARBA00064542"/>
    </source>
</evidence>
<dbReference type="CDD" id="cd00353">
    <property type="entry name" value="Ribosomal_S15p_S13e"/>
    <property type="match status" value="1"/>
</dbReference>
<dbReference type="SUPFAM" id="SSF47060">
    <property type="entry name" value="S15/NS1 RNA-binding domain"/>
    <property type="match status" value="1"/>
</dbReference>
<dbReference type="PANTHER" id="PTHR23321:SF26">
    <property type="entry name" value="SMALL RIBOSOMAL SUBUNIT PROTEIN US15M"/>
    <property type="match status" value="1"/>
</dbReference>
<keyword evidence="2 4" id="KW-0687">Ribonucleoprotein</keyword>
<keyword evidence="1 4" id="KW-0689">Ribosomal protein</keyword>
<dbReference type="InterPro" id="IPR000589">
    <property type="entry name" value="Ribosomal_uS15"/>
</dbReference>
<gene>
    <name evidence="4" type="primary">rpsO</name>
    <name evidence="7" type="ORF">A3A44_01730</name>
</gene>
<comment type="function">
    <text evidence="4">Forms an intersubunit bridge (bridge B4) with the 23S rRNA of the 50S subunit in the ribosome.</text>
</comment>
<protein>
    <recommendedName>
        <fullName evidence="4">Small ribosomal subunit protein uS15</fullName>
    </recommendedName>
</protein>
<dbReference type="Pfam" id="PF00312">
    <property type="entry name" value="Ribosomal_S15"/>
    <property type="match status" value="1"/>
</dbReference>
<sequence length="88" mass="10052">MLTAKEKGKIIEKVNAHEKDTGSSEVQAALLSAEIVRLAQHLKKHPKDNHSRRGLLGMVVRRKKLLDYLRESEPKRYAGIIRKLGLKR</sequence>
<dbReference type="PANTHER" id="PTHR23321">
    <property type="entry name" value="RIBOSOMAL PROTEIN S15, BACTERIAL AND ORGANELLAR"/>
    <property type="match status" value="1"/>
</dbReference>
<organism evidence="7 8">
    <name type="scientific">Candidatus Sungbacteria bacterium RIFCSPLOWO2_01_FULL_60_25</name>
    <dbReference type="NCBI Taxonomy" id="1802281"/>
    <lineage>
        <taxon>Bacteria</taxon>
        <taxon>Candidatus Sungiibacteriota</taxon>
    </lineage>
</organism>
<dbReference type="EMBL" id="MHQT01000004">
    <property type="protein sequence ID" value="OHA10119.1"/>
    <property type="molecule type" value="Genomic_DNA"/>
</dbReference>
<dbReference type="FunFam" id="1.10.287.10:FF:000002">
    <property type="entry name" value="30S ribosomal protein S15"/>
    <property type="match status" value="1"/>
</dbReference>